<reference evidence="1 2" key="1">
    <citation type="journal article" date="2013" name="Curr. Biol.">
        <title>The Genome of the Foraminiferan Reticulomyxa filosa.</title>
        <authorList>
            <person name="Glockner G."/>
            <person name="Hulsmann N."/>
            <person name="Schleicher M."/>
            <person name="Noegel A.A."/>
            <person name="Eichinger L."/>
            <person name="Gallinger C."/>
            <person name="Pawlowski J."/>
            <person name="Sierra R."/>
            <person name="Euteneuer U."/>
            <person name="Pillet L."/>
            <person name="Moustafa A."/>
            <person name="Platzer M."/>
            <person name="Groth M."/>
            <person name="Szafranski K."/>
            <person name="Schliwa M."/>
        </authorList>
    </citation>
    <scope>NUCLEOTIDE SEQUENCE [LARGE SCALE GENOMIC DNA]</scope>
</reference>
<dbReference type="Proteomes" id="UP000023152">
    <property type="component" value="Unassembled WGS sequence"/>
</dbReference>
<dbReference type="EMBL" id="ASPP01004866">
    <property type="protein sequence ID" value="ETO31525.1"/>
    <property type="molecule type" value="Genomic_DNA"/>
</dbReference>
<comment type="caution">
    <text evidence="1">The sequence shown here is derived from an EMBL/GenBank/DDBJ whole genome shotgun (WGS) entry which is preliminary data.</text>
</comment>
<keyword evidence="2" id="KW-1185">Reference proteome</keyword>
<evidence type="ECO:0000313" key="2">
    <source>
        <dbReference type="Proteomes" id="UP000023152"/>
    </source>
</evidence>
<name>X6NYZ4_RETFI</name>
<accession>X6NYZ4</accession>
<organism evidence="1 2">
    <name type="scientific">Reticulomyxa filosa</name>
    <dbReference type="NCBI Taxonomy" id="46433"/>
    <lineage>
        <taxon>Eukaryota</taxon>
        <taxon>Sar</taxon>
        <taxon>Rhizaria</taxon>
        <taxon>Retaria</taxon>
        <taxon>Foraminifera</taxon>
        <taxon>Monothalamids</taxon>
        <taxon>Reticulomyxidae</taxon>
        <taxon>Reticulomyxa</taxon>
    </lineage>
</organism>
<proteinExistence type="predicted"/>
<protein>
    <submittedName>
        <fullName evidence="1">Uncharacterized protein</fullName>
    </submittedName>
</protein>
<sequence>MEKRFSLANSVEINFFESKLVNLYLQSATRLKCLLLINLKFPILEYTSDNNLYELKKRHLMLIFKHIHMNWRFQKQKNFNVHDDNTNRSATFIKSNEKIFQSRNTSSKENFIQKRQHVDILKVFL</sequence>
<dbReference type="AlphaFoldDB" id="X6NYZ4"/>
<gene>
    <name evidence="1" type="ORF">RFI_05596</name>
</gene>
<evidence type="ECO:0000313" key="1">
    <source>
        <dbReference type="EMBL" id="ETO31525.1"/>
    </source>
</evidence>